<feature type="region of interest" description="Disordered" evidence="1">
    <location>
        <begin position="1"/>
        <end position="27"/>
    </location>
</feature>
<protein>
    <submittedName>
        <fullName evidence="2">Uncharacterized protein</fullName>
    </submittedName>
</protein>
<sequence>MMHWWCPFSSARRSSQGSYGPLQKVKP</sequence>
<name>A0A0E9SC92_ANGAN</name>
<evidence type="ECO:0000256" key="1">
    <source>
        <dbReference type="SAM" id="MobiDB-lite"/>
    </source>
</evidence>
<organism evidence="2">
    <name type="scientific">Anguilla anguilla</name>
    <name type="common">European freshwater eel</name>
    <name type="synonym">Muraena anguilla</name>
    <dbReference type="NCBI Taxonomy" id="7936"/>
    <lineage>
        <taxon>Eukaryota</taxon>
        <taxon>Metazoa</taxon>
        <taxon>Chordata</taxon>
        <taxon>Craniata</taxon>
        <taxon>Vertebrata</taxon>
        <taxon>Euteleostomi</taxon>
        <taxon>Actinopterygii</taxon>
        <taxon>Neopterygii</taxon>
        <taxon>Teleostei</taxon>
        <taxon>Anguilliformes</taxon>
        <taxon>Anguillidae</taxon>
        <taxon>Anguilla</taxon>
    </lineage>
</organism>
<evidence type="ECO:0000313" key="2">
    <source>
        <dbReference type="EMBL" id="JAH39009.1"/>
    </source>
</evidence>
<dbReference type="EMBL" id="GBXM01069568">
    <property type="protein sequence ID" value="JAH39009.1"/>
    <property type="molecule type" value="Transcribed_RNA"/>
</dbReference>
<reference evidence="2" key="2">
    <citation type="journal article" date="2015" name="Fish Shellfish Immunol.">
        <title>Early steps in the European eel (Anguilla anguilla)-Vibrio vulnificus interaction in the gills: Role of the RtxA13 toxin.</title>
        <authorList>
            <person name="Callol A."/>
            <person name="Pajuelo D."/>
            <person name="Ebbesson L."/>
            <person name="Teles M."/>
            <person name="MacKenzie S."/>
            <person name="Amaro C."/>
        </authorList>
    </citation>
    <scope>NUCLEOTIDE SEQUENCE</scope>
</reference>
<proteinExistence type="predicted"/>
<accession>A0A0E9SC92</accession>
<reference evidence="2" key="1">
    <citation type="submission" date="2014-11" db="EMBL/GenBank/DDBJ databases">
        <authorList>
            <person name="Amaro Gonzalez C."/>
        </authorList>
    </citation>
    <scope>NUCLEOTIDE SEQUENCE</scope>
</reference>
<dbReference type="AlphaFoldDB" id="A0A0E9SC92"/>